<feature type="compositionally biased region" description="Low complexity" evidence="1">
    <location>
        <begin position="26"/>
        <end position="44"/>
    </location>
</feature>
<dbReference type="GeneID" id="87937050"/>
<feature type="signal peptide" evidence="2">
    <location>
        <begin position="1"/>
        <end position="18"/>
    </location>
</feature>
<gene>
    <name evidence="3" type="ORF">CDEST_00547</name>
</gene>
<dbReference type="RefSeq" id="XP_062772757.1">
    <property type="nucleotide sequence ID" value="XM_062916706.1"/>
</dbReference>
<evidence type="ECO:0000256" key="1">
    <source>
        <dbReference type="SAM" id="MobiDB-lite"/>
    </source>
</evidence>
<sequence length="266" mass="28705">MVAIKNLVAVALAGFTIAAPLDTTATSTSASTSTSTSTNSAVAAPEPAKSRNCDHPLGRMLMRVLAVPSEKRRAAKDRWVQCLRNGTGLSKHSKNIPANSTVITGNIIKCIGEFAKAVDLFAEEKGCPMPKKKECKGNEPKAMETKAPARKQRPLSALTFAVDFLFCLKDTMDNRKCIQEARCKIAKLRKEEARQKTTQKVEPRGLAVATDDDDNDLLVADYIEGLALDSDDADEVVDSMFAIYLEVGAATPELEAAVLNASEVIY</sequence>
<organism evidence="3 4">
    <name type="scientific">Colletotrichum destructivum</name>
    <dbReference type="NCBI Taxonomy" id="34406"/>
    <lineage>
        <taxon>Eukaryota</taxon>
        <taxon>Fungi</taxon>
        <taxon>Dikarya</taxon>
        <taxon>Ascomycota</taxon>
        <taxon>Pezizomycotina</taxon>
        <taxon>Sordariomycetes</taxon>
        <taxon>Hypocreomycetidae</taxon>
        <taxon>Glomerellales</taxon>
        <taxon>Glomerellaceae</taxon>
        <taxon>Colletotrichum</taxon>
        <taxon>Colletotrichum destructivum species complex</taxon>
    </lineage>
</organism>
<evidence type="ECO:0000313" key="4">
    <source>
        <dbReference type="Proteomes" id="UP001322277"/>
    </source>
</evidence>
<dbReference type="AlphaFoldDB" id="A0AAX4HXN3"/>
<feature type="chain" id="PRO_5043971307" evidence="2">
    <location>
        <begin position="19"/>
        <end position="266"/>
    </location>
</feature>
<reference evidence="4" key="1">
    <citation type="journal article" date="2023" name="bioRxiv">
        <title>Complete genome of the Medicago anthracnose fungus, Colletotrichum destructivum, reveals a mini-chromosome-like region within a core chromosome.</title>
        <authorList>
            <person name="Lapalu N."/>
            <person name="Simon A."/>
            <person name="Lu A."/>
            <person name="Plaumann P.-L."/>
            <person name="Amselem J."/>
            <person name="Pigne S."/>
            <person name="Auger A."/>
            <person name="Koch C."/>
            <person name="Dallery J.-F."/>
            <person name="O'Connell R.J."/>
        </authorList>
    </citation>
    <scope>NUCLEOTIDE SEQUENCE [LARGE SCALE GENOMIC DNA]</scope>
    <source>
        <strain evidence="4">CBS 520.97</strain>
    </source>
</reference>
<proteinExistence type="predicted"/>
<name>A0AAX4HXN3_9PEZI</name>
<feature type="compositionally biased region" description="Basic and acidic residues" evidence="1">
    <location>
        <begin position="130"/>
        <end position="144"/>
    </location>
</feature>
<dbReference type="EMBL" id="CP137305">
    <property type="protein sequence ID" value="WQF75533.1"/>
    <property type="molecule type" value="Genomic_DNA"/>
</dbReference>
<accession>A0AAX4HXN3</accession>
<protein>
    <submittedName>
        <fullName evidence="3">Uncharacterized protein</fullName>
    </submittedName>
</protein>
<feature type="region of interest" description="Disordered" evidence="1">
    <location>
        <begin position="130"/>
        <end position="150"/>
    </location>
</feature>
<dbReference type="KEGG" id="cdet:87937050"/>
<keyword evidence="4" id="KW-1185">Reference proteome</keyword>
<evidence type="ECO:0000256" key="2">
    <source>
        <dbReference type="SAM" id="SignalP"/>
    </source>
</evidence>
<evidence type="ECO:0000313" key="3">
    <source>
        <dbReference type="EMBL" id="WQF75533.1"/>
    </source>
</evidence>
<dbReference type="Proteomes" id="UP001322277">
    <property type="component" value="Chromosome 1"/>
</dbReference>
<keyword evidence="2" id="KW-0732">Signal</keyword>
<feature type="region of interest" description="Disordered" evidence="1">
    <location>
        <begin position="26"/>
        <end position="52"/>
    </location>
</feature>